<keyword evidence="5" id="KW-0378">Hydrolase</keyword>
<evidence type="ECO:0000313" key="8">
    <source>
        <dbReference type="EMBL" id="QPN36931.1"/>
    </source>
</evidence>
<evidence type="ECO:0000256" key="1">
    <source>
        <dbReference type="ARBA" id="ARBA00022484"/>
    </source>
</evidence>
<name>A0A7T1GW17_9VIRU</name>
<keyword evidence="2" id="KW-0808">Transferase</keyword>
<evidence type="ECO:0000256" key="2">
    <source>
        <dbReference type="ARBA" id="ARBA00022679"/>
    </source>
</evidence>
<dbReference type="InterPro" id="IPR007094">
    <property type="entry name" value="RNA-dir_pol_PSvirus"/>
</dbReference>
<reference evidence="8" key="1">
    <citation type="submission" date="2020-07" db="EMBL/GenBank/DDBJ databases">
        <authorList>
            <person name="Guo L."/>
            <person name="Lu X."/>
            <person name="Guo D."/>
        </authorList>
    </citation>
    <scope>NUCLEOTIDE SEQUENCE</scope>
    <source>
        <strain evidence="8">CHNdf-2</strain>
    </source>
</reference>
<dbReference type="SUPFAM" id="SSF56672">
    <property type="entry name" value="DNA/RNA polymerases"/>
    <property type="match status" value="1"/>
</dbReference>
<dbReference type="InterPro" id="IPR001205">
    <property type="entry name" value="RNA-dir_pol_C"/>
</dbReference>
<dbReference type="Gene3D" id="3.30.70.270">
    <property type="match status" value="1"/>
</dbReference>
<keyword evidence="4" id="KW-0547">Nucleotide-binding</keyword>
<dbReference type="InterPro" id="IPR043502">
    <property type="entry name" value="DNA/RNA_pol_sf"/>
</dbReference>
<dbReference type="Pfam" id="PF00680">
    <property type="entry name" value="RdRP_1"/>
    <property type="match status" value="1"/>
</dbReference>
<keyword evidence="1" id="KW-0696">RNA-directed RNA polymerase</keyword>
<evidence type="ECO:0000256" key="6">
    <source>
        <dbReference type="ARBA" id="ARBA00022953"/>
    </source>
</evidence>
<dbReference type="InterPro" id="IPR043128">
    <property type="entry name" value="Rev_trsase/Diguanyl_cyclase"/>
</dbReference>
<proteinExistence type="predicted"/>
<keyword evidence="6" id="KW-0693">Viral RNA replication</keyword>
<dbReference type="GO" id="GO:0000166">
    <property type="term" value="F:nucleotide binding"/>
    <property type="evidence" value="ECO:0007669"/>
    <property type="project" value="UniProtKB-KW"/>
</dbReference>
<dbReference type="EMBL" id="MT757476">
    <property type="protein sequence ID" value="QPN36931.1"/>
    <property type="molecule type" value="Genomic_RNA"/>
</dbReference>
<sequence length="423" mass="48865">MNTSEGYPLVLDRPTNAHDKRWLIDYGEKDGVRTFRRFHPMLYQMLNHNAELRSEGIVPLTIFSDTLKDCRLPKEKVLVPGKTRIFSCCPLEYTLAVKKEFGVFQMSFLNRMFFNENAIGVNCNSFAWTELVDYLGQVSLKNCIVGDYKAFGDTLQPEVVFGCFNLIQDWYYLHFKEPFSVEKDVMAYEAAHAKRIALNYLYQTVCGIPSGFPLTVEMNSMVNSIYMRVCWILIGKDNGVVATMRDFNRYVRIVTYGDDIIMSVAPGYEWFNFNSISKKLAEFNISFTSADKDRKNVPDYLPIEECTFLKRNFIRHPFRKNVWLGALPKQSIEESVSWVWKGNDPDAAIFEAARACLEGAFGHGPNYYEEVRDTMTNRIAVELHQQWHSNSWIELDQLIFDDKIVVSSWNGFSGEDEIFGTSE</sequence>
<evidence type="ECO:0000256" key="5">
    <source>
        <dbReference type="ARBA" id="ARBA00022801"/>
    </source>
</evidence>
<accession>A0A7T1GW17</accession>
<protein>
    <recommendedName>
        <fullName evidence="7">RdRp catalytic domain-containing protein</fullName>
    </recommendedName>
</protein>
<dbReference type="GO" id="GO:0003723">
    <property type="term" value="F:RNA binding"/>
    <property type="evidence" value="ECO:0007669"/>
    <property type="project" value="InterPro"/>
</dbReference>
<evidence type="ECO:0000259" key="7">
    <source>
        <dbReference type="PROSITE" id="PS50507"/>
    </source>
</evidence>
<feature type="domain" description="RdRp catalytic" evidence="7">
    <location>
        <begin position="141"/>
        <end position="272"/>
    </location>
</feature>
<dbReference type="GO" id="GO:0003968">
    <property type="term" value="F:RNA-directed RNA polymerase activity"/>
    <property type="evidence" value="ECO:0007669"/>
    <property type="project" value="UniProtKB-KW"/>
</dbReference>
<keyword evidence="3" id="KW-0548">Nucleotidyltransferase</keyword>
<organism evidence="8">
    <name type="scientific">Shenzhen Ifla-like virus 1</name>
    <dbReference type="NCBI Taxonomy" id="2789607"/>
    <lineage>
        <taxon>Viruses</taxon>
        <taxon>Riboviria</taxon>
        <taxon>Orthornavirae</taxon>
        <taxon>Pisuviricota</taxon>
        <taxon>Pisoniviricetes</taxon>
        <taxon>Picornavirales</taxon>
        <taxon>Iflaviridae</taxon>
    </lineage>
</organism>
<evidence type="ECO:0000256" key="3">
    <source>
        <dbReference type="ARBA" id="ARBA00022695"/>
    </source>
</evidence>
<dbReference type="PROSITE" id="PS50507">
    <property type="entry name" value="RDRP_SSRNA_POS"/>
    <property type="match status" value="1"/>
</dbReference>
<evidence type="ECO:0000256" key="4">
    <source>
        <dbReference type="ARBA" id="ARBA00022741"/>
    </source>
</evidence>
<dbReference type="GO" id="GO:0016787">
    <property type="term" value="F:hydrolase activity"/>
    <property type="evidence" value="ECO:0007669"/>
    <property type="project" value="UniProtKB-KW"/>
</dbReference>
<dbReference type="GO" id="GO:0039694">
    <property type="term" value="P:viral RNA genome replication"/>
    <property type="evidence" value="ECO:0007669"/>
    <property type="project" value="InterPro"/>
</dbReference>
<dbReference type="Gene3D" id="1.20.960.20">
    <property type="match status" value="1"/>
</dbReference>
<dbReference type="GO" id="GO:0006351">
    <property type="term" value="P:DNA-templated transcription"/>
    <property type="evidence" value="ECO:0007669"/>
    <property type="project" value="InterPro"/>
</dbReference>
<dbReference type="CDD" id="cd23169">
    <property type="entry name" value="ps-ssRNAv-Picornavirales"/>
    <property type="match status" value="1"/>
</dbReference>